<dbReference type="InterPro" id="IPR013762">
    <property type="entry name" value="Integrase-like_cat_sf"/>
</dbReference>
<dbReference type="EMBL" id="AOHV01000015">
    <property type="protein sequence ID" value="ELY39351.1"/>
    <property type="molecule type" value="Genomic_DNA"/>
</dbReference>
<evidence type="ECO:0000313" key="5">
    <source>
        <dbReference type="EMBL" id="ELY39351.1"/>
    </source>
</evidence>
<keyword evidence="1" id="KW-0233">DNA recombination</keyword>
<name>D8JAP7_HALJB</name>
<dbReference type="PROSITE" id="PS51898">
    <property type="entry name" value="TYR_RECOMBINASE"/>
    <property type="match status" value="1"/>
</dbReference>
<protein>
    <submittedName>
        <fullName evidence="4">Phage integrase family protein</fullName>
    </submittedName>
</protein>
<evidence type="ECO:0000313" key="4">
    <source>
        <dbReference type="EMBL" id="ADJ14769.1"/>
    </source>
</evidence>
<dbReference type="eggNOG" id="arCOG01241">
    <property type="taxonomic scope" value="Archaea"/>
</dbReference>
<dbReference type="STRING" id="795797.HacjB3_06910"/>
<feature type="compositionally biased region" description="Basic and acidic residues" evidence="2">
    <location>
        <begin position="27"/>
        <end position="41"/>
    </location>
</feature>
<organism evidence="4 6">
    <name type="scientific">Halalkalicoccus jeotgali (strain DSM 18796 / CECT 7217 / JCM 14584 / KCTC 4019 / B3)</name>
    <dbReference type="NCBI Taxonomy" id="795797"/>
    <lineage>
        <taxon>Archaea</taxon>
        <taxon>Methanobacteriati</taxon>
        <taxon>Methanobacteriota</taxon>
        <taxon>Stenosarchaea group</taxon>
        <taxon>Halobacteria</taxon>
        <taxon>Halobacteriales</taxon>
        <taxon>Halococcaceae</taxon>
        <taxon>Halalkalicoccus</taxon>
    </lineage>
</organism>
<dbReference type="InterPro" id="IPR002104">
    <property type="entry name" value="Integrase_catalytic"/>
</dbReference>
<evidence type="ECO:0000256" key="2">
    <source>
        <dbReference type="SAM" id="MobiDB-lite"/>
    </source>
</evidence>
<evidence type="ECO:0000256" key="1">
    <source>
        <dbReference type="ARBA" id="ARBA00023172"/>
    </source>
</evidence>
<dbReference type="Pfam" id="PF00589">
    <property type="entry name" value="Phage_integrase"/>
    <property type="match status" value="1"/>
</dbReference>
<dbReference type="CDD" id="cd00397">
    <property type="entry name" value="DNA_BRE_C"/>
    <property type="match status" value="1"/>
</dbReference>
<feature type="region of interest" description="Disordered" evidence="2">
    <location>
        <begin position="20"/>
        <end position="50"/>
    </location>
</feature>
<accession>D8JAP7</accession>
<dbReference type="EMBL" id="CP002062">
    <property type="protein sequence ID" value="ADJ14769.1"/>
    <property type="molecule type" value="Genomic_DNA"/>
</dbReference>
<keyword evidence="7" id="KW-1185">Reference proteome</keyword>
<dbReference type="GO" id="GO:0006310">
    <property type="term" value="P:DNA recombination"/>
    <property type="evidence" value="ECO:0007669"/>
    <property type="project" value="UniProtKB-KW"/>
</dbReference>
<reference evidence="4 6" key="1">
    <citation type="journal article" date="2010" name="J. Bacteriol.">
        <title>Complete genome sequence of Halalkalicoccus jeotgali B3(T), an extremely halophilic archaeon.</title>
        <authorList>
            <person name="Roh S.W."/>
            <person name="Nam Y.D."/>
            <person name="Nam S.H."/>
            <person name="Choi S.H."/>
            <person name="Park H.S."/>
            <person name="Bae J.W."/>
        </authorList>
    </citation>
    <scope>NUCLEOTIDE SEQUENCE [LARGE SCALE GENOMIC DNA]</scope>
    <source>
        <strain evidence="4">B3</strain>
        <strain evidence="6">DSM 18796 / CECT 7217 / JCM 14584 / KCTC 4019 / B3</strain>
    </source>
</reference>
<proteinExistence type="predicted"/>
<dbReference type="InterPro" id="IPR050090">
    <property type="entry name" value="Tyrosine_recombinase_XerCD"/>
</dbReference>
<evidence type="ECO:0000313" key="7">
    <source>
        <dbReference type="Proteomes" id="UP000011645"/>
    </source>
</evidence>
<dbReference type="SUPFAM" id="SSF56349">
    <property type="entry name" value="DNA breaking-rejoining enzymes"/>
    <property type="match status" value="1"/>
</dbReference>
<gene>
    <name evidence="4" type="ordered locus">HacjB3_06910</name>
    <name evidence="5" type="ORF">C497_05317</name>
</gene>
<dbReference type="Proteomes" id="UP000011645">
    <property type="component" value="Unassembled WGS sequence"/>
</dbReference>
<dbReference type="KEGG" id="hje:HacjB3_06910"/>
<dbReference type="Gene3D" id="1.10.443.10">
    <property type="entry name" value="Intergrase catalytic core"/>
    <property type="match status" value="1"/>
</dbReference>
<dbReference type="PANTHER" id="PTHR30349">
    <property type="entry name" value="PHAGE INTEGRASE-RELATED"/>
    <property type="match status" value="1"/>
</dbReference>
<dbReference type="HOGENOM" id="CLU_1096694_0_0_2"/>
<sequence length="253" mass="28850">MSVFYQECAKMTDIFDMPKVPENPYEGFDKDDKKILRGDTKKSRKSQNKEGIQYLSPDEIDTLCRNVPSPIGRNELLIRLQFNTGMRVGELASIEMDEIDRQETSIYIPSFKSKSPSSRTVYYNPEYIDFLMDEYLDGYRGKNLVGKDIDTYLFPTQTNPHVTTDYINQIVKGAAESADLQSTAGSYAGGKRKLNMITSHTLRHSYAVQAIKSGINPRNLQALLGHEKLETTEIYMKMAEEDHKKAARAFTPY</sequence>
<reference evidence="5 7" key="2">
    <citation type="journal article" date="2014" name="PLoS Genet.">
        <title>Phylogenetically driven sequencing of extremely halophilic archaea reveals strategies for static and dynamic osmo-response.</title>
        <authorList>
            <person name="Becker E.A."/>
            <person name="Seitzer P.M."/>
            <person name="Tritt A."/>
            <person name="Larsen D."/>
            <person name="Krusor M."/>
            <person name="Yao A.I."/>
            <person name="Wu D."/>
            <person name="Madern D."/>
            <person name="Eisen J.A."/>
            <person name="Darling A.E."/>
            <person name="Facciotti M.T."/>
        </authorList>
    </citation>
    <scope>NUCLEOTIDE SEQUENCE [LARGE SCALE GENOMIC DNA]</scope>
    <source>
        <strain evidence="5">B3</strain>
        <strain evidence="7">DSM 18796 / CECT 7217 / JCM 14584 / KCTC 4019 / B3</strain>
    </source>
</reference>
<feature type="domain" description="Tyr recombinase" evidence="3">
    <location>
        <begin position="50"/>
        <end position="248"/>
    </location>
</feature>
<dbReference type="GO" id="GO:0003677">
    <property type="term" value="F:DNA binding"/>
    <property type="evidence" value="ECO:0007669"/>
    <property type="project" value="InterPro"/>
</dbReference>
<evidence type="ECO:0000313" key="6">
    <source>
        <dbReference type="Proteomes" id="UP000000390"/>
    </source>
</evidence>
<dbReference type="InterPro" id="IPR011010">
    <property type="entry name" value="DNA_brk_join_enz"/>
</dbReference>
<dbReference type="GO" id="GO:0015074">
    <property type="term" value="P:DNA integration"/>
    <property type="evidence" value="ECO:0007669"/>
    <property type="project" value="InterPro"/>
</dbReference>
<dbReference type="AlphaFoldDB" id="D8JAP7"/>
<dbReference type="Proteomes" id="UP000000390">
    <property type="component" value="Chromosome"/>
</dbReference>
<evidence type="ECO:0000259" key="3">
    <source>
        <dbReference type="PROSITE" id="PS51898"/>
    </source>
</evidence>
<dbReference type="PANTHER" id="PTHR30349:SF64">
    <property type="entry name" value="PROPHAGE INTEGRASE INTD-RELATED"/>
    <property type="match status" value="1"/>
</dbReference>